<dbReference type="GO" id="GO:0009691">
    <property type="term" value="P:cytokinin biosynthetic process"/>
    <property type="evidence" value="ECO:0007669"/>
    <property type="project" value="UniProtKB-UniRule"/>
</dbReference>
<accession>A0AAE3IPF9</accession>
<keyword evidence="4" id="KW-1185">Reference proteome</keyword>
<comment type="caution">
    <text evidence="3">The sequence shown here is derived from an EMBL/GenBank/DDBJ whole genome shotgun (WGS) entry which is preliminary data.</text>
</comment>
<name>A0AAE3IPF9_9BACT</name>
<evidence type="ECO:0000256" key="2">
    <source>
        <dbReference type="RuleBase" id="RU363015"/>
    </source>
</evidence>
<organism evidence="3 4">
    <name type="scientific">Haoranjiania flava</name>
    <dbReference type="NCBI Taxonomy" id="1856322"/>
    <lineage>
        <taxon>Bacteria</taxon>
        <taxon>Pseudomonadati</taxon>
        <taxon>Bacteroidota</taxon>
        <taxon>Chitinophagia</taxon>
        <taxon>Chitinophagales</taxon>
        <taxon>Chitinophagaceae</taxon>
        <taxon>Haoranjiania</taxon>
    </lineage>
</organism>
<dbReference type="AlphaFoldDB" id="A0AAE3IPF9"/>
<keyword evidence="2" id="KW-0203">Cytokinin biosynthesis</keyword>
<dbReference type="InterPro" id="IPR031100">
    <property type="entry name" value="LOG_fam"/>
</dbReference>
<comment type="catalytic activity">
    <reaction evidence="1">
        <text>AMP + H2O = D-ribose 5-phosphate + adenine</text>
        <dbReference type="Rhea" id="RHEA:20129"/>
        <dbReference type="ChEBI" id="CHEBI:15377"/>
        <dbReference type="ChEBI" id="CHEBI:16708"/>
        <dbReference type="ChEBI" id="CHEBI:78346"/>
        <dbReference type="ChEBI" id="CHEBI:456215"/>
        <dbReference type="EC" id="3.2.2.4"/>
    </reaction>
</comment>
<evidence type="ECO:0000313" key="3">
    <source>
        <dbReference type="EMBL" id="MCU7694111.1"/>
    </source>
</evidence>
<dbReference type="InterPro" id="IPR052341">
    <property type="entry name" value="LOG_family_nucleotidases"/>
</dbReference>
<gene>
    <name evidence="3" type="ORF">OD355_06225</name>
</gene>
<dbReference type="EMBL" id="JAOTPL010000006">
    <property type="protein sequence ID" value="MCU7694111.1"/>
    <property type="molecule type" value="Genomic_DNA"/>
</dbReference>
<keyword evidence="2" id="KW-0378">Hydrolase</keyword>
<dbReference type="PANTHER" id="PTHR43393">
    <property type="entry name" value="CYTOKININ RIBOSIDE 5'-MONOPHOSPHATE PHOSPHORIBOHYDROLASE"/>
    <property type="match status" value="1"/>
</dbReference>
<dbReference type="InterPro" id="IPR005269">
    <property type="entry name" value="LOG"/>
</dbReference>
<dbReference type="GO" id="GO:0008714">
    <property type="term" value="F:AMP nucleosidase activity"/>
    <property type="evidence" value="ECO:0007669"/>
    <property type="project" value="UniProtKB-EC"/>
</dbReference>
<dbReference type="Proteomes" id="UP001209317">
    <property type="component" value="Unassembled WGS sequence"/>
</dbReference>
<comment type="similarity">
    <text evidence="2">Belongs to the LOG family.</text>
</comment>
<dbReference type="Pfam" id="PF03641">
    <property type="entry name" value="Lysine_decarbox"/>
    <property type="match status" value="1"/>
</dbReference>
<protein>
    <recommendedName>
        <fullName evidence="2">Cytokinin riboside 5'-monophosphate phosphoribohydrolase</fullName>
        <ecNumber evidence="2">3.2.2.n1</ecNumber>
    </recommendedName>
</protein>
<dbReference type="GO" id="GO:0005829">
    <property type="term" value="C:cytosol"/>
    <property type="evidence" value="ECO:0007669"/>
    <property type="project" value="TreeGrafter"/>
</dbReference>
<proteinExistence type="inferred from homology"/>
<dbReference type="SUPFAM" id="SSF102405">
    <property type="entry name" value="MCP/YpsA-like"/>
    <property type="match status" value="1"/>
</dbReference>
<dbReference type="PANTHER" id="PTHR43393:SF3">
    <property type="entry name" value="LYSINE DECARBOXYLASE-LIKE PROTEIN"/>
    <property type="match status" value="1"/>
</dbReference>
<dbReference type="NCBIfam" id="TIGR00730">
    <property type="entry name" value="Rossman fold protein, TIGR00730 family"/>
    <property type="match status" value="1"/>
</dbReference>
<dbReference type="EC" id="3.2.2.n1" evidence="2"/>
<dbReference type="RefSeq" id="WP_263037596.1">
    <property type="nucleotide sequence ID" value="NZ_JAOTPL010000006.1"/>
</dbReference>
<evidence type="ECO:0000256" key="1">
    <source>
        <dbReference type="ARBA" id="ARBA00000274"/>
    </source>
</evidence>
<dbReference type="Gene3D" id="3.40.50.450">
    <property type="match status" value="1"/>
</dbReference>
<reference evidence="3" key="1">
    <citation type="submission" date="2022-10" db="EMBL/GenBank/DDBJ databases">
        <authorList>
            <person name="Kim H.S."/>
            <person name="Kim J.-S."/>
            <person name="Suh M.K."/>
            <person name="Eom M.K."/>
            <person name="Lee J.-S."/>
        </authorList>
    </citation>
    <scope>NUCLEOTIDE SEQUENCE</scope>
    <source>
        <strain evidence="3">LIP-5</strain>
    </source>
</reference>
<evidence type="ECO:0000313" key="4">
    <source>
        <dbReference type="Proteomes" id="UP001209317"/>
    </source>
</evidence>
<sequence length="256" mass="29579">MEERISEEERKIPAKRILYLNAATESPEDELFAQRVKEQIVESMEVLRYVGPGISVFGSARFDDTHQFYADAVEFGKRIAKMNFTTITGGGPGIMEAANRGAFEAGGRSVGLNIVLPHEQHINPYLTDTYTFDFFFVRKVMLVKYSYAFIIMPGGFGTMDEFFETLTLVQTKTIEQFPIVLFGKDYYKEIVDTMESMAEDKTISPYDLDLVLITDSHDEAMEHIKKYINQNYIIVQNRKKGKWWNLDTNKRKEKRN</sequence>